<evidence type="ECO:0000313" key="3">
    <source>
        <dbReference type="Proteomes" id="UP001177670"/>
    </source>
</evidence>
<dbReference type="EMBL" id="JAHYIQ010000008">
    <property type="protein sequence ID" value="KAK1130080.1"/>
    <property type="molecule type" value="Genomic_DNA"/>
</dbReference>
<dbReference type="Proteomes" id="UP001177670">
    <property type="component" value="Unassembled WGS sequence"/>
</dbReference>
<feature type="region of interest" description="Disordered" evidence="1">
    <location>
        <begin position="1"/>
        <end position="97"/>
    </location>
</feature>
<feature type="compositionally biased region" description="Basic and acidic residues" evidence="1">
    <location>
        <begin position="455"/>
        <end position="519"/>
    </location>
</feature>
<feature type="compositionally biased region" description="Polar residues" evidence="1">
    <location>
        <begin position="16"/>
        <end position="29"/>
    </location>
</feature>
<keyword evidence="3" id="KW-1185">Reference proteome</keyword>
<evidence type="ECO:0000256" key="1">
    <source>
        <dbReference type="SAM" id="MobiDB-lite"/>
    </source>
</evidence>
<organism evidence="2 3">
    <name type="scientific">Melipona bicolor</name>
    <dbReference type="NCBI Taxonomy" id="60889"/>
    <lineage>
        <taxon>Eukaryota</taxon>
        <taxon>Metazoa</taxon>
        <taxon>Ecdysozoa</taxon>
        <taxon>Arthropoda</taxon>
        <taxon>Hexapoda</taxon>
        <taxon>Insecta</taxon>
        <taxon>Pterygota</taxon>
        <taxon>Neoptera</taxon>
        <taxon>Endopterygota</taxon>
        <taxon>Hymenoptera</taxon>
        <taxon>Apocrita</taxon>
        <taxon>Aculeata</taxon>
        <taxon>Apoidea</taxon>
        <taxon>Anthophila</taxon>
        <taxon>Apidae</taxon>
        <taxon>Melipona</taxon>
    </lineage>
</organism>
<reference evidence="2" key="1">
    <citation type="submission" date="2021-10" db="EMBL/GenBank/DDBJ databases">
        <title>Melipona bicolor Genome sequencing and assembly.</title>
        <authorList>
            <person name="Araujo N.S."/>
            <person name="Arias M.C."/>
        </authorList>
    </citation>
    <scope>NUCLEOTIDE SEQUENCE</scope>
    <source>
        <strain evidence="2">USP_2M_L1-L4_2017</strain>
        <tissue evidence="2">Whole body</tissue>
    </source>
</reference>
<feature type="compositionally biased region" description="Basic and acidic residues" evidence="1">
    <location>
        <begin position="222"/>
        <end position="231"/>
    </location>
</feature>
<feature type="compositionally biased region" description="Polar residues" evidence="1">
    <location>
        <begin position="57"/>
        <end position="67"/>
    </location>
</feature>
<proteinExistence type="predicted"/>
<sequence length="669" mass="73799">MESAVACSKKAERVSTRASTSGNRFSSRNTRSDAFYAGVEPLSVRRALHNSAGPDPDTNSAPNSSGSAERVRRQPTSARPRNLDPTAAAQEHGVVGKSGRALAGVRREVFYTIPRDVAVSRREILRRCNKEKESPSGAGRERWRRVSNVDDLDAEEQRERPRTLPSIARRSRREAASGTAAHQPGAQGYRKVSRQDILRRRASVDAPVGISRGRGGGGVSHGQEERIESSEAKGSAFARSSAGCPKPRNASRPRNAGWGREDERESRSVCDFLAVTSKLQDITRGLVPRPSTLPKIIHHASRSARIGDDWGNARLTKDAVRKEPPVYGRIRRRKTSLPSNGGTINRGSAVSLNALNCTVGYPKPGTIRIRERAVDVEFRTTTRHLRDPVPDTPYYSATLPLVDVRANPQRGAIYAKVSRRTSKNRQNEDNDGVDVVVDGIEGETDTGRRTMSRKRIIENTRDDSKVDDERARVDRSKESDKSGASEENGGDRRDFRSKDATSRSKSARDRPIENFRSTQREIDSAARFAATLPSCVKSSRKYSTEGTPAPIDRQRKLAKETSASSKRGKEKSIYAKKSARSHVRAYSDANSGRSNSPVATSSIFGFCTGKRKVQSSSKVESASACPTCNVETVSIDKELFPFFFFWQKNTAKIVIIPITMKNCEQFQLV</sequence>
<feature type="compositionally biased region" description="Basic and acidic residues" evidence="1">
    <location>
        <begin position="193"/>
        <end position="203"/>
    </location>
</feature>
<evidence type="ECO:0000313" key="2">
    <source>
        <dbReference type="EMBL" id="KAK1130080.1"/>
    </source>
</evidence>
<accession>A0AA40KRI8</accession>
<name>A0AA40KRI8_9HYME</name>
<comment type="caution">
    <text evidence="2">The sequence shown here is derived from an EMBL/GenBank/DDBJ whole genome shotgun (WGS) entry which is preliminary data.</text>
</comment>
<protein>
    <submittedName>
        <fullName evidence="2">Uncharacterized protein</fullName>
    </submittedName>
</protein>
<feature type="region of interest" description="Disordered" evidence="1">
    <location>
        <begin position="538"/>
        <end position="574"/>
    </location>
</feature>
<gene>
    <name evidence="2" type="ORF">K0M31_019764</name>
</gene>
<feature type="region of interest" description="Disordered" evidence="1">
    <location>
        <begin position="415"/>
        <end position="519"/>
    </location>
</feature>
<feature type="region of interest" description="Disordered" evidence="1">
    <location>
        <begin position="152"/>
        <end position="263"/>
    </location>
</feature>
<dbReference type="AlphaFoldDB" id="A0AA40KRI8"/>